<sequence>MEKPKNPAVSRPPPLAAFDGNKQNKNKRRPPSPEEVLSFYESQGLDHRAASLKAIEDLQSALLRGAAASRRGRLAPSAELQRKLDNTNTRLAVLDMKLDSKPGYPESLAIGLTSGALLHGLTAAFRALADTWRSVSSATKSRTPPY</sequence>
<dbReference type="EMBL" id="KZ503459">
    <property type="protein sequence ID" value="PKU63930.1"/>
    <property type="molecule type" value="Genomic_DNA"/>
</dbReference>
<protein>
    <submittedName>
        <fullName evidence="2">Uncharacterized protein</fullName>
    </submittedName>
</protein>
<feature type="region of interest" description="Disordered" evidence="1">
    <location>
        <begin position="1"/>
        <end position="35"/>
    </location>
</feature>
<gene>
    <name evidence="2" type="ORF">MA16_Dca009914</name>
</gene>
<keyword evidence="3" id="KW-1185">Reference proteome</keyword>
<proteinExistence type="predicted"/>
<evidence type="ECO:0000256" key="1">
    <source>
        <dbReference type="SAM" id="MobiDB-lite"/>
    </source>
</evidence>
<dbReference type="OrthoDB" id="1908822at2759"/>
<accession>A0A2I0VKI4</accession>
<reference evidence="2 3" key="1">
    <citation type="journal article" date="2016" name="Sci. Rep.">
        <title>The Dendrobium catenatum Lindl. genome sequence provides insights into polysaccharide synthase, floral development and adaptive evolution.</title>
        <authorList>
            <person name="Zhang G.Q."/>
            <person name="Xu Q."/>
            <person name="Bian C."/>
            <person name="Tsai W.C."/>
            <person name="Yeh C.M."/>
            <person name="Liu K.W."/>
            <person name="Yoshida K."/>
            <person name="Zhang L.S."/>
            <person name="Chang S.B."/>
            <person name="Chen F."/>
            <person name="Shi Y."/>
            <person name="Su Y.Y."/>
            <person name="Zhang Y.Q."/>
            <person name="Chen L.J."/>
            <person name="Yin Y."/>
            <person name="Lin M."/>
            <person name="Huang H."/>
            <person name="Deng H."/>
            <person name="Wang Z.W."/>
            <person name="Zhu S.L."/>
            <person name="Zhao X."/>
            <person name="Deng C."/>
            <person name="Niu S.C."/>
            <person name="Huang J."/>
            <person name="Wang M."/>
            <person name="Liu G.H."/>
            <person name="Yang H.J."/>
            <person name="Xiao X.J."/>
            <person name="Hsiao Y.Y."/>
            <person name="Wu W.L."/>
            <person name="Chen Y.Y."/>
            <person name="Mitsuda N."/>
            <person name="Ohme-Takagi M."/>
            <person name="Luo Y.B."/>
            <person name="Van de Peer Y."/>
            <person name="Liu Z.J."/>
        </authorList>
    </citation>
    <scope>NUCLEOTIDE SEQUENCE [LARGE SCALE GENOMIC DNA]</scope>
    <source>
        <tissue evidence="2">The whole plant</tissue>
    </source>
</reference>
<organism evidence="2 3">
    <name type="scientific">Dendrobium catenatum</name>
    <dbReference type="NCBI Taxonomy" id="906689"/>
    <lineage>
        <taxon>Eukaryota</taxon>
        <taxon>Viridiplantae</taxon>
        <taxon>Streptophyta</taxon>
        <taxon>Embryophyta</taxon>
        <taxon>Tracheophyta</taxon>
        <taxon>Spermatophyta</taxon>
        <taxon>Magnoliopsida</taxon>
        <taxon>Liliopsida</taxon>
        <taxon>Asparagales</taxon>
        <taxon>Orchidaceae</taxon>
        <taxon>Epidendroideae</taxon>
        <taxon>Malaxideae</taxon>
        <taxon>Dendrobiinae</taxon>
        <taxon>Dendrobium</taxon>
    </lineage>
</organism>
<dbReference type="AlphaFoldDB" id="A0A2I0VKI4"/>
<reference evidence="2 3" key="2">
    <citation type="journal article" date="2017" name="Nature">
        <title>The Apostasia genome and the evolution of orchids.</title>
        <authorList>
            <person name="Zhang G.Q."/>
            <person name="Liu K.W."/>
            <person name="Li Z."/>
            <person name="Lohaus R."/>
            <person name="Hsiao Y.Y."/>
            <person name="Niu S.C."/>
            <person name="Wang J.Y."/>
            <person name="Lin Y.C."/>
            <person name="Xu Q."/>
            <person name="Chen L.J."/>
            <person name="Yoshida K."/>
            <person name="Fujiwara S."/>
            <person name="Wang Z.W."/>
            <person name="Zhang Y.Q."/>
            <person name="Mitsuda N."/>
            <person name="Wang M."/>
            <person name="Liu G.H."/>
            <person name="Pecoraro L."/>
            <person name="Huang H.X."/>
            <person name="Xiao X.J."/>
            <person name="Lin M."/>
            <person name="Wu X.Y."/>
            <person name="Wu W.L."/>
            <person name="Chen Y.Y."/>
            <person name="Chang S.B."/>
            <person name="Sakamoto S."/>
            <person name="Ohme-Takagi M."/>
            <person name="Yagi M."/>
            <person name="Zeng S.J."/>
            <person name="Shen C.Y."/>
            <person name="Yeh C.M."/>
            <person name="Luo Y.B."/>
            <person name="Tsai W.C."/>
            <person name="Van de Peer Y."/>
            <person name="Liu Z.J."/>
        </authorList>
    </citation>
    <scope>NUCLEOTIDE SEQUENCE [LARGE SCALE GENOMIC DNA]</scope>
    <source>
        <tissue evidence="2">The whole plant</tissue>
    </source>
</reference>
<dbReference type="Proteomes" id="UP000233837">
    <property type="component" value="Unassembled WGS sequence"/>
</dbReference>
<evidence type="ECO:0000313" key="3">
    <source>
        <dbReference type="Proteomes" id="UP000233837"/>
    </source>
</evidence>
<evidence type="ECO:0000313" key="2">
    <source>
        <dbReference type="EMBL" id="PKU63930.1"/>
    </source>
</evidence>
<name>A0A2I0VKI4_9ASPA</name>